<evidence type="ECO:0000256" key="8">
    <source>
        <dbReference type="SAM" id="MobiDB-lite"/>
    </source>
</evidence>
<feature type="non-terminal residue" evidence="11">
    <location>
        <position position="1"/>
    </location>
</feature>
<feature type="region of interest" description="Disordered" evidence="8">
    <location>
        <begin position="1"/>
        <end position="20"/>
    </location>
</feature>
<reference evidence="11 12" key="1">
    <citation type="journal article" date="2021" name="Cell">
        <title>Tracing the genetic footprints of vertebrate landing in non-teleost ray-finned fishes.</title>
        <authorList>
            <person name="Bi X."/>
            <person name="Wang K."/>
            <person name="Yang L."/>
            <person name="Pan H."/>
            <person name="Jiang H."/>
            <person name="Wei Q."/>
            <person name="Fang M."/>
            <person name="Yu H."/>
            <person name="Zhu C."/>
            <person name="Cai Y."/>
            <person name="He Y."/>
            <person name="Gan X."/>
            <person name="Zeng H."/>
            <person name="Yu D."/>
            <person name="Zhu Y."/>
            <person name="Jiang H."/>
            <person name="Qiu Q."/>
            <person name="Yang H."/>
            <person name="Zhang Y.E."/>
            <person name="Wang W."/>
            <person name="Zhu M."/>
            <person name="He S."/>
            <person name="Zhang G."/>
        </authorList>
    </citation>
    <scope>NUCLEOTIDE SEQUENCE [LARGE SCALE GENOMIC DNA]</scope>
    <source>
        <strain evidence="11">Bchr_013</strain>
    </source>
</reference>
<evidence type="ECO:0000313" key="11">
    <source>
        <dbReference type="EMBL" id="KAG2466826.1"/>
    </source>
</evidence>
<keyword evidence="4" id="KW-0479">Metal-binding</keyword>
<feature type="transmembrane region" description="Helical" evidence="9">
    <location>
        <begin position="190"/>
        <end position="208"/>
    </location>
</feature>
<dbReference type="SUPFAM" id="SSF57850">
    <property type="entry name" value="RING/U-box"/>
    <property type="match status" value="1"/>
</dbReference>
<name>A0A8X8BSZ1_POLSE</name>
<dbReference type="PROSITE" id="PS51292">
    <property type="entry name" value="ZF_RING_CH"/>
    <property type="match status" value="1"/>
</dbReference>
<dbReference type="EMBL" id="JAATIS010001241">
    <property type="protein sequence ID" value="KAG2466826.1"/>
    <property type="molecule type" value="Genomic_DNA"/>
</dbReference>
<dbReference type="Pfam" id="PF12906">
    <property type="entry name" value="RINGv"/>
    <property type="match status" value="1"/>
</dbReference>
<accession>A0A8X8BSZ1</accession>
<feature type="non-terminal residue" evidence="11">
    <location>
        <position position="318"/>
    </location>
</feature>
<dbReference type="InterPro" id="IPR011016">
    <property type="entry name" value="Znf_RING-CH"/>
</dbReference>
<comment type="subcellular location">
    <subcellularLocation>
        <location evidence="1">Endomembrane system</location>
        <topology evidence="1">Multi-pass membrane protein</topology>
    </subcellularLocation>
    <subcellularLocation>
        <location evidence="2">Endosome</location>
    </subcellularLocation>
    <subcellularLocation>
        <location evidence="3">Lysosome membrane</location>
    </subcellularLocation>
</comment>
<sequence>MDKDGKQTSSSLQLEHQSSQKKAGIILSFVRSSVDQNAAPTEIKGNDDCKPTTITQQDAPELPHNLKIVDKSYEDETSMTQIHTLVTCSSLDFSQAFPKEDGTENNELELCRICDCEGDDENLLLTPCRCTGTLRFIHQLCLQKWIKTSNIRCCELCKYTFIMETKVKPLHKWEKFNITRSEWKKIIKTIAVYIVALICVIWSLQILIDRTADMIYLSNGNGIFSWTLWVKIVIAPPSLILSIVILYAERKFYINLWKRLKAHNSMILIQNCPETKTEVEEQQSSCNHCDSSEMPTLILKKSTDFMKGEALVPEVTLV</sequence>
<evidence type="ECO:0000256" key="2">
    <source>
        <dbReference type="ARBA" id="ARBA00004177"/>
    </source>
</evidence>
<protein>
    <submittedName>
        <fullName evidence="11">MARH8 ligase</fullName>
    </submittedName>
</protein>
<keyword evidence="6" id="KW-0862">Zinc</keyword>
<dbReference type="InterPro" id="IPR013083">
    <property type="entry name" value="Znf_RING/FYVE/PHD"/>
</dbReference>
<evidence type="ECO:0000256" key="1">
    <source>
        <dbReference type="ARBA" id="ARBA00004127"/>
    </source>
</evidence>
<keyword evidence="9" id="KW-1133">Transmembrane helix</keyword>
<keyword evidence="7" id="KW-0391">Immunity</keyword>
<dbReference type="Gene3D" id="3.30.40.10">
    <property type="entry name" value="Zinc/RING finger domain, C3HC4 (zinc finger)"/>
    <property type="match status" value="1"/>
</dbReference>
<dbReference type="SMART" id="SM00744">
    <property type="entry name" value="RINGv"/>
    <property type="match status" value="1"/>
</dbReference>
<evidence type="ECO:0000256" key="5">
    <source>
        <dbReference type="ARBA" id="ARBA00022771"/>
    </source>
</evidence>
<keyword evidence="12" id="KW-1185">Reference proteome</keyword>
<evidence type="ECO:0000313" key="12">
    <source>
        <dbReference type="Proteomes" id="UP000886611"/>
    </source>
</evidence>
<evidence type="ECO:0000259" key="10">
    <source>
        <dbReference type="PROSITE" id="PS51292"/>
    </source>
</evidence>
<keyword evidence="9" id="KW-0472">Membrane</keyword>
<evidence type="ECO:0000256" key="4">
    <source>
        <dbReference type="ARBA" id="ARBA00022723"/>
    </source>
</evidence>
<evidence type="ECO:0000256" key="7">
    <source>
        <dbReference type="ARBA" id="ARBA00022859"/>
    </source>
</evidence>
<dbReference type="GO" id="GO:0002376">
    <property type="term" value="P:immune system process"/>
    <property type="evidence" value="ECO:0007669"/>
    <property type="project" value="UniProtKB-KW"/>
</dbReference>
<feature type="compositionally biased region" description="Low complexity" evidence="8">
    <location>
        <begin position="7"/>
        <end position="17"/>
    </location>
</feature>
<dbReference type="AlphaFoldDB" id="A0A8X8BSZ1"/>
<feature type="domain" description="RING-CH-type" evidence="10">
    <location>
        <begin position="103"/>
        <end position="164"/>
    </location>
</feature>
<comment type="caution">
    <text evidence="11">The sequence shown here is derived from an EMBL/GenBank/DDBJ whole genome shotgun (WGS) entry which is preliminary data.</text>
</comment>
<evidence type="ECO:0000256" key="9">
    <source>
        <dbReference type="SAM" id="Phobius"/>
    </source>
</evidence>
<dbReference type="GO" id="GO:0016874">
    <property type="term" value="F:ligase activity"/>
    <property type="evidence" value="ECO:0007669"/>
    <property type="project" value="UniProtKB-KW"/>
</dbReference>
<dbReference type="GO" id="GO:0005765">
    <property type="term" value="C:lysosomal membrane"/>
    <property type="evidence" value="ECO:0007669"/>
    <property type="project" value="UniProtKB-SubCell"/>
</dbReference>
<evidence type="ECO:0000256" key="6">
    <source>
        <dbReference type="ARBA" id="ARBA00022833"/>
    </source>
</evidence>
<keyword evidence="11" id="KW-0436">Ligase</keyword>
<keyword evidence="9" id="KW-0812">Transmembrane</keyword>
<feature type="transmembrane region" description="Helical" evidence="9">
    <location>
        <begin position="228"/>
        <end position="248"/>
    </location>
</feature>
<dbReference type="GO" id="GO:0005768">
    <property type="term" value="C:endosome"/>
    <property type="evidence" value="ECO:0007669"/>
    <property type="project" value="UniProtKB-SubCell"/>
</dbReference>
<proteinExistence type="predicted"/>
<dbReference type="GO" id="GO:0008270">
    <property type="term" value="F:zinc ion binding"/>
    <property type="evidence" value="ECO:0007669"/>
    <property type="project" value="UniProtKB-KW"/>
</dbReference>
<dbReference type="Proteomes" id="UP000886611">
    <property type="component" value="Unassembled WGS sequence"/>
</dbReference>
<feature type="region of interest" description="Disordered" evidence="8">
    <location>
        <begin position="39"/>
        <end position="61"/>
    </location>
</feature>
<dbReference type="PANTHER" id="PTHR45981">
    <property type="entry name" value="LD02310P"/>
    <property type="match status" value="1"/>
</dbReference>
<keyword evidence="5" id="KW-0863">Zinc-finger</keyword>
<gene>
    <name evidence="11" type="primary">March8_1</name>
    <name evidence="11" type="ORF">GTO96_0020965</name>
</gene>
<organism evidence="11 12">
    <name type="scientific">Polypterus senegalus</name>
    <name type="common">Senegal bichir</name>
    <dbReference type="NCBI Taxonomy" id="55291"/>
    <lineage>
        <taxon>Eukaryota</taxon>
        <taxon>Metazoa</taxon>
        <taxon>Chordata</taxon>
        <taxon>Craniata</taxon>
        <taxon>Vertebrata</taxon>
        <taxon>Euteleostomi</taxon>
        <taxon>Actinopterygii</taxon>
        <taxon>Polypteriformes</taxon>
        <taxon>Polypteridae</taxon>
        <taxon>Polypterus</taxon>
    </lineage>
</organism>
<evidence type="ECO:0000256" key="3">
    <source>
        <dbReference type="ARBA" id="ARBA00004656"/>
    </source>
</evidence>